<evidence type="ECO:0000313" key="3">
    <source>
        <dbReference type="Proteomes" id="UP000747542"/>
    </source>
</evidence>
<dbReference type="Proteomes" id="UP000747542">
    <property type="component" value="Unassembled WGS sequence"/>
</dbReference>
<evidence type="ECO:0000256" key="1">
    <source>
        <dbReference type="SAM" id="SignalP"/>
    </source>
</evidence>
<gene>
    <name evidence="2" type="ORF">Hamer_G022690</name>
</gene>
<name>A0A8J5MVW8_HOMAM</name>
<accession>A0A8J5MVW8</accession>
<comment type="caution">
    <text evidence="2">The sequence shown here is derived from an EMBL/GenBank/DDBJ whole genome shotgun (WGS) entry which is preliminary data.</text>
</comment>
<proteinExistence type="predicted"/>
<evidence type="ECO:0000313" key="2">
    <source>
        <dbReference type="EMBL" id="KAG7165773.1"/>
    </source>
</evidence>
<dbReference type="AlphaFoldDB" id="A0A8J5MVW8"/>
<organism evidence="2 3">
    <name type="scientific">Homarus americanus</name>
    <name type="common">American lobster</name>
    <dbReference type="NCBI Taxonomy" id="6706"/>
    <lineage>
        <taxon>Eukaryota</taxon>
        <taxon>Metazoa</taxon>
        <taxon>Ecdysozoa</taxon>
        <taxon>Arthropoda</taxon>
        <taxon>Crustacea</taxon>
        <taxon>Multicrustacea</taxon>
        <taxon>Malacostraca</taxon>
        <taxon>Eumalacostraca</taxon>
        <taxon>Eucarida</taxon>
        <taxon>Decapoda</taxon>
        <taxon>Pleocyemata</taxon>
        <taxon>Astacidea</taxon>
        <taxon>Nephropoidea</taxon>
        <taxon>Nephropidae</taxon>
        <taxon>Homarus</taxon>
    </lineage>
</organism>
<reference evidence="2" key="1">
    <citation type="journal article" date="2021" name="Sci. Adv.">
        <title>The American lobster genome reveals insights on longevity, neural, and immune adaptations.</title>
        <authorList>
            <person name="Polinski J.M."/>
            <person name="Zimin A.V."/>
            <person name="Clark K.F."/>
            <person name="Kohn A.B."/>
            <person name="Sadowski N."/>
            <person name="Timp W."/>
            <person name="Ptitsyn A."/>
            <person name="Khanna P."/>
            <person name="Romanova D.Y."/>
            <person name="Williams P."/>
            <person name="Greenwood S.J."/>
            <person name="Moroz L.L."/>
            <person name="Walt D.R."/>
            <person name="Bodnar A.G."/>
        </authorList>
    </citation>
    <scope>NUCLEOTIDE SEQUENCE</scope>
    <source>
        <strain evidence="2">GMGI-L3</strain>
    </source>
</reference>
<dbReference type="EMBL" id="JAHLQT010023675">
    <property type="protein sequence ID" value="KAG7165773.1"/>
    <property type="molecule type" value="Genomic_DNA"/>
</dbReference>
<sequence length="108" mass="11258">MTPTATVLTLGLFLLAATTLTEAKPAPVLDAVGDFVENVGEGVGNFFEGVGDFFSNIFSGAGSRSRTTPVSHAPPLILPPIVGPLVPHAEMDPSHNVVDVSNYRVVLD</sequence>
<keyword evidence="3" id="KW-1185">Reference proteome</keyword>
<keyword evidence="1" id="KW-0732">Signal</keyword>
<feature type="signal peptide" evidence="1">
    <location>
        <begin position="1"/>
        <end position="23"/>
    </location>
</feature>
<feature type="chain" id="PRO_5035296139" evidence="1">
    <location>
        <begin position="24"/>
        <end position="108"/>
    </location>
</feature>
<protein>
    <submittedName>
        <fullName evidence="2">Putative antimicrobial peptide-like</fullName>
    </submittedName>
</protein>